<dbReference type="Proteomes" id="UP000675880">
    <property type="component" value="Unassembled WGS sequence"/>
</dbReference>
<organism evidence="1 2">
    <name type="scientific">Nitrospira defluvii</name>
    <dbReference type="NCBI Taxonomy" id="330214"/>
    <lineage>
        <taxon>Bacteria</taxon>
        <taxon>Pseudomonadati</taxon>
        <taxon>Nitrospirota</taxon>
        <taxon>Nitrospiria</taxon>
        <taxon>Nitrospirales</taxon>
        <taxon>Nitrospiraceae</taxon>
        <taxon>Nitrospira</taxon>
    </lineage>
</organism>
<gene>
    <name evidence="1" type="ORF">NSPZN2_30410</name>
</gene>
<dbReference type="EMBL" id="CAJNBJ010000016">
    <property type="protein sequence ID" value="CAE6756074.1"/>
    <property type="molecule type" value="Genomic_DNA"/>
</dbReference>
<accession>A0ABN7LKS4</accession>
<name>A0ABN7LKS4_9BACT</name>
<reference evidence="1 2" key="1">
    <citation type="submission" date="2021-02" db="EMBL/GenBank/DDBJ databases">
        <authorList>
            <person name="Han P."/>
        </authorList>
    </citation>
    <scope>NUCLEOTIDE SEQUENCE [LARGE SCALE GENOMIC DNA]</scope>
    <source>
        <strain evidence="1">Candidatus Nitrospira sp. ZN2</strain>
    </source>
</reference>
<proteinExistence type="predicted"/>
<evidence type="ECO:0000313" key="2">
    <source>
        <dbReference type="Proteomes" id="UP000675880"/>
    </source>
</evidence>
<sequence>MARAAWEQGQEGKARVCARRAVALADRAWLAAAGHPLWQGDTMAHLQRIQQEVEFPLPVRQAAERLTTSVTRRHDTPFTCDPVSDAGLIIAHLTGHRPSGLLS</sequence>
<protein>
    <submittedName>
        <fullName evidence="1">Uncharacterized protein</fullName>
    </submittedName>
</protein>
<comment type="caution">
    <text evidence="1">The sequence shown here is derived from an EMBL/GenBank/DDBJ whole genome shotgun (WGS) entry which is preliminary data.</text>
</comment>
<keyword evidence="2" id="KW-1185">Reference proteome</keyword>
<evidence type="ECO:0000313" key="1">
    <source>
        <dbReference type="EMBL" id="CAE6756074.1"/>
    </source>
</evidence>